<gene>
    <name evidence="8" type="ORF">HCN44_004322</name>
</gene>
<dbReference type="GO" id="GO:0006383">
    <property type="term" value="P:transcription by RNA polymerase III"/>
    <property type="evidence" value="ECO:0007669"/>
    <property type="project" value="TreeGrafter"/>
</dbReference>
<dbReference type="SMART" id="SM00355">
    <property type="entry name" value="ZnF_C2H2"/>
    <property type="match status" value="3"/>
</dbReference>
<dbReference type="PROSITE" id="PS00678">
    <property type="entry name" value="WD_REPEATS_1"/>
    <property type="match status" value="1"/>
</dbReference>
<feature type="region of interest" description="Disordered" evidence="6">
    <location>
        <begin position="1241"/>
        <end position="1260"/>
    </location>
</feature>
<feature type="compositionally biased region" description="Basic residues" evidence="6">
    <location>
        <begin position="425"/>
        <end position="441"/>
    </location>
</feature>
<feature type="region of interest" description="Disordered" evidence="6">
    <location>
        <begin position="257"/>
        <end position="308"/>
    </location>
</feature>
<feature type="region of interest" description="Disordered" evidence="6">
    <location>
        <begin position="708"/>
        <end position="741"/>
    </location>
</feature>
<feature type="compositionally biased region" description="Basic residues" evidence="6">
    <location>
        <begin position="293"/>
        <end position="303"/>
    </location>
</feature>
<evidence type="ECO:0000313" key="8">
    <source>
        <dbReference type="EMBL" id="KAF7994850.1"/>
    </source>
</evidence>
<feature type="compositionally biased region" description="Basic and acidic residues" evidence="6">
    <location>
        <begin position="391"/>
        <end position="424"/>
    </location>
</feature>
<evidence type="ECO:0000313" key="9">
    <source>
        <dbReference type="Proteomes" id="UP000639338"/>
    </source>
</evidence>
<dbReference type="PANTHER" id="PTHR15052:SF2">
    <property type="entry name" value="GENERAL TRANSCRIPTION FACTOR 3C POLYPEPTIDE 2"/>
    <property type="match status" value="1"/>
</dbReference>
<reference evidence="8 9" key="1">
    <citation type="submission" date="2020-08" db="EMBL/GenBank/DDBJ databases">
        <title>Aphidius gifuensis genome sequencing and assembly.</title>
        <authorList>
            <person name="Du Z."/>
        </authorList>
    </citation>
    <scope>NUCLEOTIDE SEQUENCE [LARGE SCALE GENOMIC DNA]</scope>
    <source>
        <strain evidence="8">YNYX2018</strain>
        <tissue evidence="8">Adults</tissue>
    </source>
</reference>
<evidence type="ECO:0000256" key="5">
    <source>
        <dbReference type="ARBA" id="ARBA00023242"/>
    </source>
</evidence>
<comment type="caution">
    <text evidence="8">The sequence shown here is derived from an EMBL/GenBank/DDBJ whole genome shotgun (WGS) entry which is preliminary data.</text>
</comment>
<dbReference type="GO" id="GO:0005634">
    <property type="term" value="C:nucleus"/>
    <property type="evidence" value="ECO:0007669"/>
    <property type="project" value="UniProtKB-SubCell"/>
</dbReference>
<dbReference type="SUPFAM" id="SSF50978">
    <property type="entry name" value="WD40 repeat-like"/>
    <property type="match status" value="1"/>
</dbReference>
<protein>
    <recommendedName>
        <fullName evidence="7">C2H2-type domain-containing protein</fullName>
    </recommendedName>
</protein>
<evidence type="ECO:0000256" key="6">
    <source>
        <dbReference type="SAM" id="MobiDB-lite"/>
    </source>
</evidence>
<name>A0A835CVW9_APHGI</name>
<dbReference type="OrthoDB" id="4703at2759"/>
<dbReference type="Proteomes" id="UP000639338">
    <property type="component" value="Unassembled WGS sequence"/>
</dbReference>
<evidence type="ECO:0000256" key="4">
    <source>
        <dbReference type="ARBA" id="ARBA00023163"/>
    </source>
</evidence>
<dbReference type="EMBL" id="JACMRX010000002">
    <property type="protein sequence ID" value="KAF7994850.1"/>
    <property type="molecule type" value="Genomic_DNA"/>
</dbReference>
<evidence type="ECO:0000256" key="2">
    <source>
        <dbReference type="ARBA" id="ARBA00022574"/>
    </source>
</evidence>
<dbReference type="Pfam" id="PF00400">
    <property type="entry name" value="WD40"/>
    <property type="match status" value="1"/>
</dbReference>
<comment type="subcellular location">
    <subcellularLocation>
        <location evidence="1">Nucleus</location>
    </subcellularLocation>
</comment>
<dbReference type="InterPro" id="IPR001680">
    <property type="entry name" value="WD40_rpt"/>
</dbReference>
<feature type="region of interest" description="Disordered" evidence="6">
    <location>
        <begin position="1"/>
        <end position="26"/>
    </location>
</feature>
<dbReference type="Gene3D" id="2.130.10.10">
    <property type="entry name" value="YVTN repeat-like/Quinoprotein amine dehydrogenase"/>
    <property type="match status" value="1"/>
</dbReference>
<keyword evidence="2" id="KW-0853">WD repeat</keyword>
<evidence type="ECO:0000256" key="3">
    <source>
        <dbReference type="ARBA" id="ARBA00022737"/>
    </source>
</evidence>
<feature type="domain" description="C2H2-type" evidence="7">
    <location>
        <begin position="539"/>
        <end position="560"/>
    </location>
</feature>
<evidence type="ECO:0000256" key="1">
    <source>
        <dbReference type="ARBA" id="ARBA00004123"/>
    </source>
</evidence>
<accession>A0A835CVW9</accession>
<dbReference type="InterPro" id="IPR013087">
    <property type="entry name" value="Znf_C2H2_type"/>
</dbReference>
<dbReference type="GO" id="GO:0000127">
    <property type="term" value="C:transcription factor TFIIIC complex"/>
    <property type="evidence" value="ECO:0007669"/>
    <property type="project" value="TreeGrafter"/>
</dbReference>
<feature type="compositionally biased region" description="Basic and acidic residues" evidence="6">
    <location>
        <begin position="113"/>
        <end position="122"/>
    </location>
</feature>
<keyword evidence="3" id="KW-0677">Repeat</keyword>
<keyword evidence="9" id="KW-1185">Reference proteome</keyword>
<dbReference type="InterPro" id="IPR019775">
    <property type="entry name" value="WD40_repeat_CS"/>
</dbReference>
<feature type="region of interest" description="Disordered" evidence="6">
    <location>
        <begin position="170"/>
        <end position="210"/>
    </location>
</feature>
<keyword evidence="4" id="KW-0804">Transcription</keyword>
<feature type="compositionally biased region" description="Low complexity" evidence="6">
    <location>
        <begin position="277"/>
        <end position="292"/>
    </location>
</feature>
<feature type="region of interest" description="Disordered" evidence="6">
    <location>
        <begin position="103"/>
        <end position="140"/>
    </location>
</feature>
<feature type="compositionally biased region" description="Basic and acidic residues" evidence="6">
    <location>
        <begin position="562"/>
        <end position="571"/>
    </location>
</feature>
<evidence type="ECO:0000259" key="7">
    <source>
        <dbReference type="SMART" id="SM00355"/>
    </source>
</evidence>
<feature type="region of interest" description="Disordered" evidence="6">
    <location>
        <begin position="342"/>
        <end position="441"/>
    </location>
</feature>
<feature type="compositionally biased region" description="Acidic residues" evidence="6">
    <location>
        <begin position="342"/>
        <end position="355"/>
    </location>
</feature>
<organism evidence="8 9">
    <name type="scientific">Aphidius gifuensis</name>
    <name type="common">Parasitoid wasp</name>
    <dbReference type="NCBI Taxonomy" id="684658"/>
    <lineage>
        <taxon>Eukaryota</taxon>
        <taxon>Metazoa</taxon>
        <taxon>Ecdysozoa</taxon>
        <taxon>Arthropoda</taxon>
        <taxon>Hexapoda</taxon>
        <taxon>Insecta</taxon>
        <taxon>Pterygota</taxon>
        <taxon>Neoptera</taxon>
        <taxon>Endopterygota</taxon>
        <taxon>Hymenoptera</taxon>
        <taxon>Apocrita</taxon>
        <taxon>Ichneumonoidea</taxon>
        <taxon>Braconidae</taxon>
        <taxon>Aphidiinae</taxon>
        <taxon>Aphidius</taxon>
    </lineage>
</organism>
<feature type="domain" description="C2H2-type" evidence="7">
    <location>
        <begin position="684"/>
        <end position="707"/>
    </location>
</feature>
<dbReference type="PANTHER" id="PTHR15052">
    <property type="entry name" value="RNA POLYMERASE III TRANSCRIPTION INITIATION FACTOR COMPLEX SUBUNIT"/>
    <property type="match status" value="1"/>
</dbReference>
<dbReference type="InterPro" id="IPR036322">
    <property type="entry name" value="WD40_repeat_dom_sf"/>
</dbReference>
<dbReference type="InterPro" id="IPR015943">
    <property type="entry name" value="WD40/YVTN_repeat-like_dom_sf"/>
</dbReference>
<feature type="compositionally biased region" description="Polar residues" evidence="6">
    <location>
        <begin position="1"/>
        <end position="17"/>
    </location>
</feature>
<feature type="domain" description="C2H2-type" evidence="7">
    <location>
        <begin position="504"/>
        <end position="525"/>
    </location>
</feature>
<dbReference type="InterPro" id="IPR052416">
    <property type="entry name" value="GTF3C_component"/>
</dbReference>
<sequence>MSLDNEQNTNIINGVNKTSEDDENHLVDNTTVEMTVKGKSRGKKKNAKSDIKVETKRITRRSCRGIEKINDIKIEQQQQSTLNMKKQKDTTTNGDVEKLISDDKTVISNGQKNNDEIIKEPVDSNEINSSKTQGLRAYRPARRSMLSLSSSSIQNDSYGDADLQTNESSVLEDNQHTKESSTISDCQDHSDDLNNSTSAVEALTKPDDYQEDIINNENLMTESNEPLINKNNMEDQLNINNISTNIKKESVKLTDEINNSPEINENELLKNNEDNSMDNLNDNKLKNSNNNTSKRRGRSRKSKTSQNQLITNFFVSQKTDDSVPGTSREEIYLKQETFVDTTDDFPSEEQNDQLDNEVVKKYPSRSKKRKINNSDETNENIPTSSRKRTRKNTDEVDGKGLSESDTEDVSKKEKDNNDKPYKPRERTRKTPKTTKKSSKNTVKKLTKCGKCEKEFENWEEHNLLDHHLIGWRDGEEQPNLSDVTVLREIKRALDREKNRKRRKYTCDKCPDVVLTSPEGFVSHIRFCGKSEDELLALKWECPLCKRLYNPSSQYAHERSHKLREENAKKNELQSQIDDENDGRCKRTAAKKAATKITEFVDLVKDNKDDNKKTKLNKITMMKEMIPDIMPPIKIPPVLIKTWKSSLEKKNIACCHQFKCKFTADSFDEICRHYSECKLAPVVYFKCKICKDFSGHKFEVEKHIQDDHIKKENNEDSDFVASDNSRVSDDDDDYDYDNDKVTSKSNQHSKIYKPVKTIGRANFLTSIGPVQSKNLHATYTPALQWTMDFEFENYQSSLFQDLKPNKFNIVNDDNLIEKYLPQLKLSMSMKNENNKSSSEWKKWKRFESDIVDKVPSFFTGGPVWAMAWLPIPSILYEDEPNQYLAVSTHPKMEDTYQVSKSYKFKNSIQIWNIGHISMNSSCVLSKPECSYILAHENGTVWSMEWCPSGTYEMNKTMGLLATGSSDGCVHIYSLPFPETLEKTTNNPPVFMSPPVMTLHINQDLENATNRNWQCLKISWSKTNGHNIIAAGFSNGYVALWDLSMKSSLLLSNIKGKTIHLDAFRHFYAHAHAVMHVQIIPIDGERYIATVGMDRETKTWDIEDISAPMDSMKKGVAVNGAYITHWPALFTSYDDALGLGHTQTYMAVVREASLHGEQRVTPLLPTNSPCYGIATSDWANGVCHSTLAGDITALFPGQLLYVKDFDKLSRKRWLVTSIETVDFNKLNGDAKVDDNIDDNVEDNVDATNKKNNKKKDKNNKSKKEYEYGPEYYEECHDKFGIIFKDDLTRSNMKLSPSNRKSAINSDAMNAAPIEQYPFTSINRLAWNSNAWSYLWLAAGYQNGLVRLLSLNTMSMSNTIKKILPAHVKKMSSKKKLNSSESIIDIKNTDSS</sequence>
<keyword evidence="5" id="KW-0539">Nucleus</keyword>
<dbReference type="SMART" id="SM00320">
    <property type="entry name" value="WD40"/>
    <property type="match status" value="4"/>
</dbReference>
<feature type="region of interest" description="Disordered" evidence="6">
    <location>
        <begin position="558"/>
        <end position="580"/>
    </location>
</feature>
<feature type="compositionally biased region" description="Basic residues" evidence="6">
    <location>
        <begin position="362"/>
        <end position="371"/>
    </location>
</feature>
<proteinExistence type="predicted"/>